<dbReference type="OrthoDB" id="1933187at2759"/>
<sequence>MRGCPQQEHEDILSRLHKAHSTIAQILRQVDDLVLKAHRLMSHKQISSGDLGKFSELLEITAFSLQLRIQEWIPRFEDAKHRGCLDDTVCQDGGMPKSIQENKEGDKASKGKAFSQAQSENSLERLQDFDMDVMLAAKENVLSDSPLVPWFDKVQFFILTPMAKLNTAVSPVFPSKSSFKGQGSLSRARVAYAHADIIPVNLSPSLDTCADVMQYVPSPPSSMPMSTLVPRMDGEEVRIESFTGSAAATPAHLVRQNSVAGTETRDSVSPSCFQSLVKRYSSYFETSDHFSDPSPTPPITPAVKQMEALQEGIEITEYFTAFSPPRSLTPYVSRSERSPSSIVSANSPPQSKAGAHDVEHSTPMPFQSLMKRYPQFLHTEEERNEVAESALALTPMLVSSPLKTCILMRPNCKETAVKSRNSIQTPLLLLKSPFRTPGFKRNEPIDHAFYEDMDLTSLKEPGKSALPPESERRTPSSDMQLASVNKALNSIKRTPLIDLQLSTVRKPGAPLPGEQTLKRELWSRMEAEFASMAHVCKSLFTDGQGEATANTKVERAGVKDRQQKGASKLGPRGMQRRGSSMY</sequence>
<feature type="region of interest" description="Disordered" evidence="1">
    <location>
        <begin position="550"/>
        <end position="582"/>
    </location>
</feature>
<feature type="region of interest" description="Disordered" evidence="1">
    <location>
        <begin position="92"/>
        <end position="117"/>
    </location>
</feature>
<dbReference type="PANTHER" id="PTHR37238:SF2">
    <property type="match status" value="1"/>
</dbReference>
<feature type="compositionally biased region" description="Basic and acidic residues" evidence="1">
    <location>
        <begin position="552"/>
        <end position="563"/>
    </location>
</feature>
<protein>
    <submittedName>
        <fullName evidence="2">Uncharacterized protein</fullName>
    </submittedName>
</protein>
<organism evidence="2 3">
    <name type="scientific">Adiantum capillus-veneris</name>
    <name type="common">Maidenhair fern</name>
    <dbReference type="NCBI Taxonomy" id="13818"/>
    <lineage>
        <taxon>Eukaryota</taxon>
        <taxon>Viridiplantae</taxon>
        <taxon>Streptophyta</taxon>
        <taxon>Embryophyta</taxon>
        <taxon>Tracheophyta</taxon>
        <taxon>Polypodiopsida</taxon>
        <taxon>Polypodiidae</taxon>
        <taxon>Polypodiales</taxon>
        <taxon>Pteridineae</taxon>
        <taxon>Pteridaceae</taxon>
        <taxon>Vittarioideae</taxon>
        <taxon>Adiantum</taxon>
    </lineage>
</organism>
<name>A0A9D4UJK2_ADICA</name>
<reference evidence="2" key="1">
    <citation type="submission" date="2021-01" db="EMBL/GenBank/DDBJ databases">
        <title>Adiantum capillus-veneris genome.</title>
        <authorList>
            <person name="Fang Y."/>
            <person name="Liao Q."/>
        </authorList>
    </citation>
    <scope>NUCLEOTIDE SEQUENCE</scope>
    <source>
        <strain evidence="2">H3</strain>
        <tissue evidence="2">Leaf</tissue>
    </source>
</reference>
<gene>
    <name evidence="2" type="ORF">GOP47_0015331</name>
</gene>
<accession>A0A9D4UJK2</accession>
<dbReference type="EMBL" id="JABFUD020000015">
    <property type="protein sequence ID" value="KAI5069030.1"/>
    <property type="molecule type" value="Genomic_DNA"/>
</dbReference>
<evidence type="ECO:0000313" key="2">
    <source>
        <dbReference type="EMBL" id="KAI5069030.1"/>
    </source>
</evidence>
<feature type="compositionally biased region" description="Basic and acidic residues" evidence="1">
    <location>
        <begin position="100"/>
        <end position="109"/>
    </location>
</feature>
<dbReference type="AlphaFoldDB" id="A0A9D4UJK2"/>
<keyword evidence="3" id="KW-1185">Reference proteome</keyword>
<proteinExistence type="predicted"/>
<evidence type="ECO:0000313" key="3">
    <source>
        <dbReference type="Proteomes" id="UP000886520"/>
    </source>
</evidence>
<dbReference type="PANTHER" id="PTHR37238">
    <property type="entry name" value="OS05G0532500 PROTEIN"/>
    <property type="match status" value="1"/>
</dbReference>
<feature type="region of interest" description="Disordered" evidence="1">
    <location>
        <begin position="330"/>
        <end position="359"/>
    </location>
</feature>
<comment type="caution">
    <text evidence="2">The sequence shown here is derived from an EMBL/GenBank/DDBJ whole genome shotgun (WGS) entry which is preliminary data.</text>
</comment>
<dbReference type="Proteomes" id="UP000886520">
    <property type="component" value="Chromosome 15"/>
</dbReference>
<evidence type="ECO:0000256" key="1">
    <source>
        <dbReference type="SAM" id="MobiDB-lite"/>
    </source>
</evidence>
<feature type="region of interest" description="Disordered" evidence="1">
    <location>
        <begin position="458"/>
        <end position="478"/>
    </location>
</feature>